<evidence type="ECO:0000256" key="6">
    <source>
        <dbReference type="ARBA" id="ARBA00022989"/>
    </source>
</evidence>
<dbReference type="EMBL" id="JACXZA010000001">
    <property type="protein sequence ID" value="MBD3918351.1"/>
    <property type="molecule type" value="Genomic_DNA"/>
</dbReference>
<dbReference type="InterPro" id="IPR045861">
    <property type="entry name" value="CorA_cytoplasmic_dom"/>
</dbReference>
<dbReference type="NCBIfam" id="TIGR00383">
    <property type="entry name" value="corA"/>
    <property type="match status" value="1"/>
</dbReference>
<comment type="subcellular location">
    <subcellularLocation>
        <location evidence="1">Cell membrane</location>
        <topology evidence="1">Multi-pass membrane protein</topology>
    </subcellularLocation>
    <subcellularLocation>
        <location evidence="8">Membrane</location>
        <topology evidence="8">Multi-pass membrane protein</topology>
    </subcellularLocation>
</comment>
<dbReference type="InterPro" id="IPR004488">
    <property type="entry name" value="Mg/Co-transport_prot_CorA"/>
</dbReference>
<evidence type="ECO:0000256" key="5">
    <source>
        <dbReference type="ARBA" id="ARBA00022692"/>
    </source>
</evidence>
<evidence type="ECO:0000256" key="4">
    <source>
        <dbReference type="ARBA" id="ARBA00022475"/>
    </source>
</evidence>
<evidence type="ECO:0000256" key="2">
    <source>
        <dbReference type="ARBA" id="ARBA00009765"/>
    </source>
</evidence>
<keyword evidence="7 8" id="KW-0472">Membrane</keyword>
<keyword evidence="10" id="KW-1185">Reference proteome</keyword>
<dbReference type="SUPFAM" id="SSF144083">
    <property type="entry name" value="Magnesium transport protein CorA, transmembrane region"/>
    <property type="match status" value="1"/>
</dbReference>
<evidence type="ECO:0000256" key="1">
    <source>
        <dbReference type="ARBA" id="ARBA00004651"/>
    </source>
</evidence>
<dbReference type="PANTHER" id="PTHR46494:SF1">
    <property type="entry name" value="CORA FAMILY METAL ION TRANSPORTER (EUROFUNG)"/>
    <property type="match status" value="1"/>
</dbReference>
<evidence type="ECO:0000313" key="9">
    <source>
        <dbReference type="EMBL" id="MBD3918351.1"/>
    </source>
</evidence>
<dbReference type="SUPFAM" id="SSF143865">
    <property type="entry name" value="CorA soluble domain-like"/>
    <property type="match status" value="1"/>
</dbReference>
<dbReference type="Gene3D" id="1.20.58.340">
    <property type="entry name" value="Magnesium transport protein CorA, transmembrane region"/>
    <property type="match status" value="2"/>
</dbReference>
<evidence type="ECO:0000256" key="8">
    <source>
        <dbReference type="RuleBase" id="RU362010"/>
    </source>
</evidence>
<feature type="transmembrane region" description="Helical" evidence="8">
    <location>
        <begin position="262"/>
        <end position="281"/>
    </location>
</feature>
<keyword evidence="8" id="KW-0406">Ion transport</keyword>
<organism evidence="9 10">
    <name type="scientific">Paenibacillus terricola</name>
    <dbReference type="NCBI Taxonomy" id="2763503"/>
    <lineage>
        <taxon>Bacteria</taxon>
        <taxon>Bacillati</taxon>
        <taxon>Bacillota</taxon>
        <taxon>Bacilli</taxon>
        <taxon>Bacillales</taxon>
        <taxon>Paenibacillaceae</taxon>
        <taxon>Paenibacillus</taxon>
    </lineage>
</organism>
<protein>
    <recommendedName>
        <fullName evidence="8">Magnesium transport protein CorA</fullName>
    </recommendedName>
</protein>
<keyword evidence="4 8" id="KW-1003">Cell membrane</keyword>
<reference evidence="9 10" key="1">
    <citation type="submission" date="2020-09" db="EMBL/GenBank/DDBJ databases">
        <title>Paenibacillus sp. strain PR3 16S rRNA gene Genome sequencing and assembly.</title>
        <authorList>
            <person name="Kim J."/>
        </authorList>
    </citation>
    <scope>NUCLEOTIDE SEQUENCE [LARGE SCALE GENOMIC DNA]</scope>
    <source>
        <strain evidence="9 10">PR3</strain>
    </source>
</reference>
<name>A0ABR8MTF4_9BACL</name>
<dbReference type="InterPro" id="IPR002523">
    <property type="entry name" value="MgTranspt_CorA/ZnTranspt_ZntB"/>
</dbReference>
<dbReference type="Gene3D" id="3.30.460.20">
    <property type="entry name" value="CorA soluble domain-like"/>
    <property type="match status" value="1"/>
</dbReference>
<dbReference type="CDD" id="cd12831">
    <property type="entry name" value="TmCorA-like_u2"/>
    <property type="match status" value="1"/>
</dbReference>
<keyword evidence="8" id="KW-0460">Magnesium</keyword>
<dbReference type="Proteomes" id="UP000609346">
    <property type="component" value="Unassembled WGS sequence"/>
</dbReference>
<sequence length="320" mass="37516">MLSIIAVTKKQEKLIDLTMDDIRANSGDYEWYWVDFDQPSDQEIELLSSWFHFHPLAIEDCLHRLQRPKMDHYGETHFFVLHALQPESLFVHEVNLFLNAKFVVTFHTHPSPEVRAAMDKVLATPSSDEKRLQPLHAAYHLMDELVDRYFPAVYAIDDHLAEREIENSERSGTALLDALFDIRSRLLHLRKTINPMRDLLYRILGSDRIDELPGQRAFFADVHDHLLKLSEMIDASREMTADLRDSYMSYSSNRMNSIMKTLTVITTIFMPLTFIAGIYGMNFDHMPELHWRSGYADVLVLMFVLGLLMYLWFKRKGWFD</sequence>
<dbReference type="Pfam" id="PF01544">
    <property type="entry name" value="CorA"/>
    <property type="match status" value="1"/>
</dbReference>
<comment type="similarity">
    <text evidence="2 8">Belongs to the CorA metal ion transporter (MIT) (TC 1.A.35) family.</text>
</comment>
<evidence type="ECO:0000256" key="7">
    <source>
        <dbReference type="ARBA" id="ARBA00023136"/>
    </source>
</evidence>
<proteinExistence type="inferred from homology"/>
<comment type="function">
    <text evidence="8">Mediates influx of magnesium ions.</text>
</comment>
<comment type="caution">
    <text evidence="9">The sequence shown here is derived from an EMBL/GenBank/DDBJ whole genome shotgun (WGS) entry which is preliminary data.</text>
</comment>
<evidence type="ECO:0000256" key="3">
    <source>
        <dbReference type="ARBA" id="ARBA00022448"/>
    </source>
</evidence>
<accession>A0ABR8MTF4</accession>
<dbReference type="RefSeq" id="WP_191202549.1">
    <property type="nucleotide sequence ID" value="NZ_JACXZA010000001.1"/>
</dbReference>
<gene>
    <name evidence="8 9" type="primary">corA</name>
    <name evidence="9" type="ORF">H8B09_06255</name>
</gene>
<keyword evidence="6 8" id="KW-1133">Transmembrane helix</keyword>
<evidence type="ECO:0000313" key="10">
    <source>
        <dbReference type="Proteomes" id="UP000609346"/>
    </source>
</evidence>
<dbReference type="InterPro" id="IPR045863">
    <property type="entry name" value="CorA_TM1_TM2"/>
</dbReference>
<keyword evidence="5 8" id="KW-0812">Transmembrane</keyword>
<dbReference type="PANTHER" id="PTHR46494">
    <property type="entry name" value="CORA FAMILY METAL ION TRANSPORTER (EUROFUNG)"/>
    <property type="match status" value="1"/>
</dbReference>
<keyword evidence="3 8" id="KW-0813">Transport</keyword>
<feature type="transmembrane region" description="Helical" evidence="8">
    <location>
        <begin position="293"/>
        <end position="313"/>
    </location>
</feature>